<feature type="compositionally biased region" description="Basic and acidic residues" evidence="2">
    <location>
        <begin position="121"/>
        <end position="137"/>
    </location>
</feature>
<feature type="compositionally biased region" description="Low complexity" evidence="2">
    <location>
        <begin position="61"/>
        <end position="70"/>
    </location>
</feature>
<gene>
    <name evidence="5" type="ORF">AE0388_0809</name>
</gene>
<sequence length="271" mass="29100">MSHPQNPQNTPQQPQSPQPQHQWSPQHQPPHNAQHQTSPQNFGPQQWGPAQNAPAYGTGGYPQQPYGQKPPKQKKPLLKRWWFWLLVVIVVIAIASALGGGGEDTGTSESGSSDAQQSGESAEKKPAEKEAADKAAEEASYGIGDTVAADDWEITVAKVEDGVSQVGDEFLNAQAQGQFVQIELSVKNTGSEPNFFFEDDIKLGDDAGNTYSADSEAGIYAAENNILFLEEINPGNTADGVLVFDVPEDVDPSKLTFAGGLFSDPVEISLK</sequence>
<dbReference type="RefSeq" id="WP_039207270.1">
    <property type="nucleotide sequence ID" value="NZ_JTJZ01000014.1"/>
</dbReference>
<comment type="caution">
    <text evidence="5">The sequence shown here is derived from an EMBL/GenBank/DDBJ whole genome shotgun (WGS) entry which is preliminary data.</text>
</comment>
<dbReference type="Proteomes" id="UP000031488">
    <property type="component" value="Unassembled WGS sequence"/>
</dbReference>
<dbReference type="InterPro" id="IPR029051">
    <property type="entry name" value="DUF4352"/>
</dbReference>
<accession>A0A0B9ASC5</accession>
<dbReference type="InterPro" id="IPR029050">
    <property type="entry name" value="Immunoprotect_excell_Ig-like"/>
</dbReference>
<reference evidence="5 6" key="1">
    <citation type="submission" date="2014-11" db="EMBL/GenBank/DDBJ databases">
        <title>Draft Genome Sequence of Brevibacterium linens AE038-8.</title>
        <authorList>
            <person name="Maizel D."/>
            <person name="Utturkar S.M."/>
            <person name="Brown S.D."/>
            <person name="Ferrero M."/>
            <person name="Rosen B.P."/>
        </authorList>
    </citation>
    <scope>NUCLEOTIDE SEQUENCE [LARGE SCALE GENOMIC DNA]</scope>
    <source>
        <strain evidence="5 6">AE038-8</strain>
    </source>
</reference>
<name>A0A0B9ASC5_BRELN</name>
<dbReference type="AlphaFoldDB" id="A0A0B9ASC5"/>
<feature type="compositionally biased region" description="Low complexity" evidence="2">
    <location>
        <begin position="105"/>
        <end position="114"/>
    </location>
</feature>
<feature type="region of interest" description="Disordered" evidence="2">
    <location>
        <begin position="1"/>
        <end position="73"/>
    </location>
</feature>
<keyword evidence="3" id="KW-1133">Transmembrane helix</keyword>
<keyword evidence="1" id="KW-0732">Signal</keyword>
<feature type="compositionally biased region" description="Low complexity" evidence="2">
    <location>
        <begin position="1"/>
        <end position="36"/>
    </location>
</feature>
<evidence type="ECO:0000259" key="4">
    <source>
        <dbReference type="Pfam" id="PF11611"/>
    </source>
</evidence>
<evidence type="ECO:0000313" key="6">
    <source>
        <dbReference type="Proteomes" id="UP000031488"/>
    </source>
</evidence>
<evidence type="ECO:0000256" key="1">
    <source>
        <dbReference type="ARBA" id="ARBA00022729"/>
    </source>
</evidence>
<dbReference type="STRING" id="1703.BLSMQ_1422"/>
<dbReference type="Gene3D" id="2.60.40.1240">
    <property type="match status" value="1"/>
</dbReference>
<keyword evidence="3" id="KW-0472">Membrane</keyword>
<proteinExistence type="predicted"/>
<evidence type="ECO:0000256" key="2">
    <source>
        <dbReference type="SAM" id="MobiDB-lite"/>
    </source>
</evidence>
<keyword evidence="6" id="KW-1185">Reference proteome</keyword>
<feature type="transmembrane region" description="Helical" evidence="3">
    <location>
        <begin position="81"/>
        <end position="100"/>
    </location>
</feature>
<feature type="domain" description="DUF4352" evidence="4">
    <location>
        <begin position="141"/>
        <end position="264"/>
    </location>
</feature>
<dbReference type="EMBL" id="JTJZ01000014">
    <property type="protein sequence ID" value="KHS53734.1"/>
    <property type="molecule type" value="Genomic_DNA"/>
</dbReference>
<evidence type="ECO:0000256" key="3">
    <source>
        <dbReference type="SAM" id="Phobius"/>
    </source>
</evidence>
<dbReference type="PATRIC" id="fig|1703.6.peg.692"/>
<protein>
    <recommendedName>
        <fullName evidence="4">DUF4352 domain-containing protein</fullName>
    </recommendedName>
</protein>
<dbReference type="Pfam" id="PF11611">
    <property type="entry name" value="DUF4352"/>
    <property type="match status" value="1"/>
</dbReference>
<keyword evidence="3" id="KW-0812">Transmembrane</keyword>
<dbReference type="SUPFAM" id="SSF81995">
    <property type="entry name" value="beta-sandwich domain of Sec23/24"/>
    <property type="match status" value="1"/>
</dbReference>
<evidence type="ECO:0000313" key="5">
    <source>
        <dbReference type="EMBL" id="KHS53734.1"/>
    </source>
</evidence>
<organism evidence="5 6">
    <name type="scientific">Brevibacterium linens</name>
    <dbReference type="NCBI Taxonomy" id="1703"/>
    <lineage>
        <taxon>Bacteria</taxon>
        <taxon>Bacillati</taxon>
        <taxon>Actinomycetota</taxon>
        <taxon>Actinomycetes</taxon>
        <taxon>Micrococcales</taxon>
        <taxon>Brevibacteriaceae</taxon>
        <taxon>Brevibacterium</taxon>
    </lineage>
</organism>
<dbReference type="OrthoDB" id="3430849at2"/>
<feature type="region of interest" description="Disordered" evidence="2">
    <location>
        <begin position="100"/>
        <end position="142"/>
    </location>
</feature>